<dbReference type="RefSeq" id="WP_343915140.1">
    <property type="nucleotide sequence ID" value="NZ_BAAAJT010000002.1"/>
</dbReference>
<sequence>MTWQWLALGALALGAVLLVAALARLRSRTRAELAAARAESAALRERLDRLEAEQVRPEPPVRAEEREYTITHLGEQPTEVEPVSLERAVFADLLLRESVIRLGSLSHGVRRALSAESRNRIRFEMKREVKRARKQRRVEQREAYREWQARKRRRVTEQDVA</sequence>
<keyword evidence="3" id="KW-1185">Reference proteome</keyword>
<evidence type="ECO:0000313" key="3">
    <source>
        <dbReference type="Proteomes" id="UP001597351"/>
    </source>
</evidence>
<comment type="caution">
    <text evidence="2">The sequence shown here is derived from an EMBL/GenBank/DDBJ whole genome shotgun (WGS) entry which is preliminary data.</text>
</comment>
<proteinExistence type="predicted"/>
<keyword evidence="1" id="KW-0175">Coiled coil</keyword>
<reference evidence="3" key="1">
    <citation type="journal article" date="2019" name="Int. J. Syst. Evol. Microbiol.">
        <title>The Global Catalogue of Microorganisms (GCM) 10K type strain sequencing project: providing services to taxonomists for standard genome sequencing and annotation.</title>
        <authorList>
            <consortium name="The Broad Institute Genomics Platform"/>
            <consortium name="The Broad Institute Genome Sequencing Center for Infectious Disease"/>
            <person name="Wu L."/>
            <person name="Ma J."/>
        </authorList>
    </citation>
    <scope>NUCLEOTIDE SEQUENCE [LARGE SCALE GENOMIC DNA]</scope>
    <source>
        <strain evidence="3">CGMCC 1.12477</strain>
    </source>
</reference>
<dbReference type="EMBL" id="JBHUGD010000001">
    <property type="protein sequence ID" value="MFD1945949.1"/>
    <property type="molecule type" value="Genomic_DNA"/>
</dbReference>
<evidence type="ECO:0000313" key="2">
    <source>
        <dbReference type="EMBL" id="MFD1945949.1"/>
    </source>
</evidence>
<evidence type="ECO:0000256" key="1">
    <source>
        <dbReference type="SAM" id="Coils"/>
    </source>
</evidence>
<accession>A0ABW4TJZ4</accession>
<organism evidence="2 3">
    <name type="scientific">Nocardioides aestuarii</name>
    <dbReference type="NCBI Taxonomy" id="252231"/>
    <lineage>
        <taxon>Bacteria</taxon>
        <taxon>Bacillati</taxon>
        <taxon>Actinomycetota</taxon>
        <taxon>Actinomycetes</taxon>
        <taxon>Propionibacteriales</taxon>
        <taxon>Nocardioidaceae</taxon>
        <taxon>Nocardioides</taxon>
    </lineage>
</organism>
<name>A0ABW4TJZ4_9ACTN</name>
<gene>
    <name evidence="2" type="ORF">ACFSDE_04040</name>
</gene>
<protein>
    <submittedName>
        <fullName evidence="2">Uncharacterized protein</fullName>
    </submittedName>
</protein>
<feature type="coiled-coil region" evidence="1">
    <location>
        <begin position="19"/>
        <end position="53"/>
    </location>
</feature>
<dbReference type="Proteomes" id="UP001597351">
    <property type="component" value="Unassembled WGS sequence"/>
</dbReference>